<keyword evidence="1" id="KW-0677">Repeat</keyword>
<feature type="domain" description="NACHT" evidence="2">
    <location>
        <begin position="231"/>
        <end position="380"/>
    </location>
</feature>
<protein>
    <recommendedName>
        <fullName evidence="2">NACHT domain-containing protein</fullName>
    </recommendedName>
</protein>
<dbReference type="OrthoDB" id="2804352at2759"/>
<dbReference type="InterPro" id="IPR007111">
    <property type="entry name" value="NACHT_NTPase"/>
</dbReference>
<dbReference type="STRING" id="670580.A0A1X6NC08"/>
<dbReference type="SMART" id="SM00382">
    <property type="entry name" value="AAA"/>
    <property type="match status" value="1"/>
</dbReference>
<dbReference type="InterPro" id="IPR056884">
    <property type="entry name" value="NPHP3-like_N"/>
</dbReference>
<dbReference type="InterPro" id="IPR003593">
    <property type="entry name" value="AAA+_ATPase"/>
</dbReference>
<gene>
    <name evidence="3" type="ORF">POSPLADRAFT_1043659</name>
</gene>
<name>A0A1X6NC08_9APHY</name>
<dbReference type="Pfam" id="PF24883">
    <property type="entry name" value="NPHP3_N"/>
    <property type="match status" value="1"/>
</dbReference>
<dbReference type="Proteomes" id="UP000194127">
    <property type="component" value="Unassembled WGS sequence"/>
</dbReference>
<dbReference type="RefSeq" id="XP_024342972.1">
    <property type="nucleotide sequence ID" value="XM_024478361.1"/>
</dbReference>
<dbReference type="AlphaFoldDB" id="A0A1X6NC08"/>
<evidence type="ECO:0000256" key="1">
    <source>
        <dbReference type="ARBA" id="ARBA00022737"/>
    </source>
</evidence>
<reference evidence="3 4" key="1">
    <citation type="submission" date="2017-04" db="EMBL/GenBank/DDBJ databases">
        <title>Genome Sequence of the Model Brown-Rot Fungus Postia placenta SB12.</title>
        <authorList>
            <consortium name="DOE Joint Genome Institute"/>
            <person name="Gaskell J."/>
            <person name="Kersten P."/>
            <person name="Larrondo L.F."/>
            <person name="Canessa P."/>
            <person name="Martinez D."/>
            <person name="Hibbett D."/>
            <person name="Schmoll M."/>
            <person name="Kubicek C.P."/>
            <person name="Martinez A.T."/>
            <person name="Yadav J."/>
            <person name="Master E."/>
            <person name="Magnuson J.K."/>
            <person name="James T."/>
            <person name="Yaver D."/>
            <person name="Berka R."/>
            <person name="Labutti K."/>
            <person name="Lipzen A."/>
            <person name="Aerts A."/>
            <person name="Barry K."/>
            <person name="Henrissat B."/>
            <person name="Blanchette R."/>
            <person name="Grigoriev I."/>
            <person name="Cullen D."/>
        </authorList>
    </citation>
    <scope>NUCLEOTIDE SEQUENCE [LARGE SCALE GENOMIC DNA]</scope>
    <source>
        <strain evidence="3 4">MAD-698-R-SB12</strain>
    </source>
</reference>
<evidence type="ECO:0000313" key="3">
    <source>
        <dbReference type="EMBL" id="OSX66178.1"/>
    </source>
</evidence>
<sequence>MSCLPVFRRHNREEIVDDILHGTLVLLETAGDGLSYAPIQGLDTAASALSSIVKMIIKTRDNDQTAVECAEAVNELAALIKETMQKTDSEVKSVQKLDELKDKAGKLKEPSPFLRCLRSEQNAKILDSIKEGITNARSNFTVQGIVMVELLQIQMVGKIEDVGEAVQRMEQAQRFSQEEELLARRLPHRNEAEYRSAINSTKNGYLQGTRVELLGDLEAWAKAENNVSHPPIFVLTGAAGTGKSTVAYELARRLEANSNLGASFFFVRGDADLSTTKFVFPSIAYQLARSHPTLRSFILDACREHLAHGETQDIDFQLNELIIEPLKRISADHAPITIILDALDECTELALERIPRMLYILMQRSRNIPFPLRILITTRPELQFEDAFMSVKSDGVTKMLRLQDIPRAVVDHDIKLYLDTNLTHLREFGQALPAAAQSKFIDELTRRADGLFIYATTVIRILRGDPNHLLENMDSLLVDTAGAAEDQPDLSELDRLYLVALKHAFPIRSLGFPKTVKAALRDVFGVLALLQDHVSALTIQSLLNIPVADTQSILHRAGAVIFSDPEDKNAPIRPLHASFPQFLIDPDRCTDGDFCVSPSAQHGLHSNMTSCGWTT</sequence>
<evidence type="ECO:0000313" key="4">
    <source>
        <dbReference type="Proteomes" id="UP000194127"/>
    </source>
</evidence>
<dbReference type="PANTHER" id="PTHR10039">
    <property type="entry name" value="AMELOGENIN"/>
    <property type="match status" value="1"/>
</dbReference>
<keyword evidence="4" id="KW-1185">Reference proteome</keyword>
<dbReference type="EMBL" id="KZ110592">
    <property type="protein sequence ID" value="OSX66178.1"/>
    <property type="molecule type" value="Genomic_DNA"/>
</dbReference>
<dbReference type="GeneID" id="36323311"/>
<accession>A0A1X6NC08</accession>
<proteinExistence type="predicted"/>
<dbReference type="SUPFAM" id="SSF52540">
    <property type="entry name" value="P-loop containing nucleoside triphosphate hydrolases"/>
    <property type="match status" value="1"/>
</dbReference>
<organism evidence="3 4">
    <name type="scientific">Postia placenta MAD-698-R-SB12</name>
    <dbReference type="NCBI Taxonomy" id="670580"/>
    <lineage>
        <taxon>Eukaryota</taxon>
        <taxon>Fungi</taxon>
        <taxon>Dikarya</taxon>
        <taxon>Basidiomycota</taxon>
        <taxon>Agaricomycotina</taxon>
        <taxon>Agaricomycetes</taxon>
        <taxon>Polyporales</taxon>
        <taxon>Adustoporiaceae</taxon>
        <taxon>Rhodonia</taxon>
    </lineage>
</organism>
<dbReference type="Gene3D" id="3.40.50.300">
    <property type="entry name" value="P-loop containing nucleotide triphosphate hydrolases"/>
    <property type="match status" value="1"/>
</dbReference>
<evidence type="ECO:0000259" key="2">
    <source>
        <dbReference type="PROSITE" id="PS50837"/>
    </source>
</evidence>
<dbReference type="PROSITE" id="PS50837">
    <property type="entry name" value="NACHT"/>
    <property type="match status" value="1"/>
</dbReference>
<dbReference type="InterPro" id="IPR027417">
    <property type="entry name" value="P-loop_NTPase"/>
</dbReference>